<feature type="compositionally biased region" description="Low complexity" evidence="1">
    <location>
        <begin position="394"/>
        <end position="413"/>
    </location>
</feature>
<reference evidence="2 3" key="1">
    <citation type="submission" date="2009-08" db="EMBL/GenBank/DDBJ databases">
        <title>The Genome Sequence of Spizellomyces punctatus strain DAOM BR117.</title>
        <authorList>
            <consortium name="The Broad Institute Genome Sequencing Platform"/>
            <person name="Russ C."/>
            <person name="Cuomo C."/>
            <person name="Shea T."/>
            <person name="Young S.K."/>
            <person name="Zeng Q."/>
            <person name="Koehrsen M."/>
            <person name="Haas B."/>
            <person name="Borodovsky M."/>
            <person name="Guigo R."/>
            <person name="Alvarado L."/>
            <person name="Berlin A."/>
            <person name="Bochicchio J."/>
            <person name="Borenstein D."/>
            <person name="Chapman S."/>
            <person name="Chen Z."/>
            <person name="Engels R."/>
            <person name="Freedman E."/>
            <person name="Gellesch M."/>
            <person name="Goldberg J."/>
            <person name="Griggs A."/>
            <person name="Gujja S."/>
            <person name="Heiman D."/>
            <person name="Hepburn T."/>
            <person name="Howarth C."/>
            <person name="Jen D."/>
            <person name="Larson L."/>
            <person name="Lewis B."/>
            <person name="Mehta T."/>
            <person name="Park D."/>
            <person name="Pearson M."/>
            <person name="Roberts A."/>
            <person name="Saif S."/>
            <person name="Shenoy N."/>
            <person name="Sisk P."/>
            <person name="Stolte C."/>
            <person name="Sykes S."/>
            <person name="Thomson T."/>
            <person name="Walk T."/>
            <person name="White J."/>
            <person name="Yandava C."/>
            <person name="Burger G."/>
            <person name="Gray M.W."/>
            <person name="Holland P.W.H."/>
            <person name="King N."/>
            <person name="Lang F.B.F."/>
            <person name="Roger A.J."/>
            <person name="Ruiz-Trillo I."/>
            <person name="Lander E."/>
            <person name="Nusbaum C."/>
        </authorList>
    </citation>
    <scope>NUCLEOTIDE SEQUENCE [LARGE SCALE GENOMIC DNA]</scope>
    <source>
        <strain evidence="2 3">DAOM BR117</strain>
    </source>
</reference>
<evidence type="ECO:0000313" key="2">
    <source>
        <dbReference type="EMBL" id="KNC96115.1"/>
    </source>
</evidence>
<dbReference type="RefSeq" id="XP_016604155.1">
    <property type="nucleotide sequence ID" value="XM_016756655.1"/>
</dbReference>
<evidence type="ECO:0000313" key="3">
    <source>
        <dbReference type="Proteomes" id="UP000053201"/>
    </source>
</evidence>
<dbReference type="VEuPathDB" id="FungiDB:SPPG_08504"/>
<evidence type="ECO:0000256" key="1">
    <source>
        <dbReference type="SAM" id="MobiDB-lite"/>
    </source>
</evidence>
<protein>
    <submittedName>
        <fullName evidence="2">Uncharacterized protein</fullName>
    </submittedName>
</protein>
<feature type="compositionally biased region" description="Low complexity" evidence="1">
    <location>
        <begin position="335"/>
        <end position="345"/>
    </location>
</feature>
<feature type="compositionally biased region" description="Acidic residues" evidence="1">
    <location>
        <begin position="471"/>
        <end position="480"/>
    </location>
</feature>
<dbReference type="OrthoDB" id="10330742at2759"/>
<accession>A0A0L0H3S1</accession>
<dbReference type="STRING" id="645134.A0A0L0H3S1"/>
<dbReference type="Proteomes" id="UP000053201">
    <property type="component" value="Unassembled WGS sequence"/>
</dbReference>
<keyword evidence="3" id="KW-1185">Reference proteome</keyword>
<proteinExistence type="predicted"/>
<organism evidence="2 3">
    <name type="scientific">Spizellomyces punctatus (strain DAOM BR117)</name>
    <dbReference type="NCBI Taxonomy" id="645134"/>
    <lineage>
        <taxon>Eukaryota</taxon>
        <taxon>Fungi</taxon>
        <taxon>Fungi incertae sedis</taxon>
        <taxon>Chytridiomycota</taxon>
        <taxon>Chytridiomycota incertae sedis</taxon>
        <taxon>Chytridiomycetes</taxon>
        <taxon>Spizellomycetales</taxon>
        <taxon>Spizellomycetaceae</taxon>
        <taxon>Spizellomyces</taxon>
    </lineage>
</organism>
<name>A0A0L0H3S1_SPIPD</name>
<feature type="compositionally biased region" description="Polar residues" evidence="1">
    <location>
        <begin position="414"/>
        <end position="433"/>
    </location>
</feature>
<sequence>MSAASNSFRRNQLFDVLEQIEDVRRNELVNDILDAIQEHQNYQGGLGGLGGGFRNDFSNRRRGGNDVDQLIDLVLGSYGRQGADGWGNNRYDNDVVGEIFGNRGRYGLNNDLEDIVEQLCGNDRYGRDFGNRPHVLEYIVNQLVGGDRNSFRGSQGGNIQQLLHQLLRGRNQRGGYDQDQRLNDVALVIINRLIRNLDGDNSRHGRFELDILDYLLNNYNRGGRQVDLYQVIQRLFNGYDSNSRRRFGEHDIVREIFRLVNDDGNRSFYDDDQDIYRGRNSNILQILRQYFRNQENDEEGRATASTGMTMSKKSFATSSKGKETAAETTGEDSATTTLPTSLSSSGRRAGGETSSADATGVATRTSSPTFLNRTTSREDSDAGTTPTPADPLGTAASSAVTAPTTASTALVAAGSTTMTPGTPASSTVSTNNGGFDLVPLPASEAQGTVTTLENNFATEQQDNESGKVNSGDDDGEDWYE</sequence>
<dbReference type="InParanoid" id="A0A0L0H3S1"/>
<feature type="region of interest" description="Disordered" evidence="1">
    <location>
        <begin position="453"/>
        <end position="480"/>
    </location>
</feature>
<feature type="compositionally biased region" description="Polar residues" evidence="1">
    <location>
        <begin position="352"/>
        <end position="374"/>
    </location>
</feature>
<gene>
    <name evidence="2" type="ORF">SPPG_08504</name>
</gene>
<dbReference type="EMBL" id="KQ257471">
    <property type="protein sequence ID" value="KNC96115.1"/>
    <property type="molecule type" value="Genomic_DNA"/>
</dbReference>
<feature type="region of interest" description="Disordered" evidence="1">
    <location>
        <begin position="295"/>
        <end position="440"/>
    </location>
</feature>
<dbReference type="GeneID" id="27691663"/>
<dbReference type="AlphaFoldDB" id="A0A0L0H3S1"/>
<feature type="compositionally biased region" description="Polar residues" evidence="1">
    <location>
        <begin position="303"/>
        <end position="319"/>
    </location>
</feature>